<gene>
    <name evidence="3" type="ORF">QBZ16_005323</name>
</gene>
<feature type="transmembrane region" description="Helical" evidence="2">
    <location>
        <begin position="46"/>
        <end position="68"/>
    </location>
</feature>
<dbReference type="AlphaFoldDB" id="A0AAD9MKL2"/>
<dbReference type="EMBL" id="JASFZW010000009">
    <property type="protein sequence ID" value="KAK2076563.1"/>
    <property type="molecule type" value="Genomic_DNA"/>
</dbReference>
<evidence type="ECO:0000313" key="4">
    <source>
        <dbReference type="Proteomes" id="UP001255856"/>
    </source>
</evidence>
<keyword evidence="2" id="KW-0812">Transmembrane</keyword>
<proteinExistence type="predicted"/>
<reference evidence="3" key="1">
    <citation type="submission" date="2021-01" db="EMBL/GenBank/DDBJ databases">
        <authorList>
            <person name="Eckstrom K.M.E."/>
        </authorList>
    </citation>
    <scope>NUCLEOTIDE SEQUENCE</scope>
    <source>
        <strain evidence="3">UVCC 0001</strain>
    </source>
</reference>
<name>A0AAD9MKL2_PROWI</name>
<feature type="compositionally biased region" description="Pro residues" evidence="1">
    <location>
        <begin position="177"/>
        <end position="188"/>
    </location>
</feature>
<feature type="transmembrane region" description="Helical" evidence="2">
    <location>
        <begin position="75"/>
        <end position="94"/>
    </location>
</feature>
<comment type="caution">
    <text evidence="3">The sequence shown here is derived from an EMBL/GenBank/DDBJ whole genome shotgun (WGS) entry which is preliminary data.</text>
</comment>
<keyword evidence="2" id="KW-0472">Membrane</keyword>
<feature type="transmembrane region" description="Helical" evidence="2">
    <location>
        <begin position="114"/>
        <end position="133"/>
    </location>
</feature>
<sequence length="188" mass="20023">MAAPSIDAGVASMQSGCDNSLGVTGLARGGAVGYLAPIECSKFFRYAWWSTFYTFAVWATILAFLVTVTIHKPGLIGLIVISMMLLMNTANTFLFFNDVQTGDSTFTAGTRTTVAGSIIIVFAEFFLIFLIGLHDEEASWESGFKAARAASKPPKDETPSGRAYATSAFEARGSPPTSRPQSPPTSQA</sequence>
<protein>
    <submittedName>
        <fullName evidence="3">Uncharacterized protein</fullName>
    </submittedName>
</protein>
<evidence type="ECO:0000256" key="2">
    <source>
        <dbReference type="SAM" id="Phobius"/>
    </source>
</evidence>
<evidence type="ECO:0000313" key="3">
    <source>
        <dbReference type="EMBL" id="KAK2076563.1"/>
    </source>
</evidence>
<organism evidence="3 4">
    <name type="scientific">Prototheca wickerhamii</name>
    <dbReference type="NCBI Taxonomy" id="3111"/>
    <lineage>
        <taxon>Eukaryota</taxon>
        <taxon>Viridiplantae</taxon>
        <taxon>Chlorophyta</taxon>
        <taxon>core chlorophytes</taxon>
        <taxon>Trebouxiophyceae</taxon>
        <taxon>Chlorellales</taxon>
        <taxon>Chlorellaceae</taxon>
        <taxon>Prototheca</taxon>
    </lineage>
</organism>
<feature type="region of interest" description="Disordered" evidence="1">
    <location>
        <begin position="149"/>
        <end position="188"/>
    </location>
</feature>
<keyword evidence="4" id="KW-1185">Reference proteome</keyword>
<accession>A0AAD9MKL2</accession>
<keyword evidence="2" id="KW-1133">Transmembrane helix</keyword>
<evidence type="ECO:0000256" key="1">
    <source>
        <dbReference type="SAM" id="MobiDB-lite"/>
    </source>
</evidence>
<dbReference type="Proteomes" id="UP001255856">
    <property type="component" value="Unassembled WGS sequence"/>
</dbReference>